<dbReference type="EMBL" id="WTUZ01000007">
    <property type="protein sequence ID" value="MZQ81010.1"/>
    <property type="molecule type" value="Genomic_DNA"/>
</dbReference>
<feature type="DNA-binding region" description="H-T-H motif" evidence="4">
    <location>
        <begin position="25"/>
        <end position="44"/>
    </location>
</feature>
<evidence type="ECO:0000313" key="7">
    <source>
        <dbReference type="Proteomes" id="UP000481087"/>
    </source>
</evidence>
<keyword evidence="2 4" id="KW-0238">DNA-binding</keyword>
<feature type="domain" description="HTH tetR-type" evidence="5">
    <location>
        <begin position="2"/>
        <end position="62"/>
    </location>
</feature>
<evidence type="ECO:0000313" key="6">
    <source>
        <dbReference type="EMBL" id="MZQ81010.1"/>
    </source>
</evidence>
<dbReference type="Proteomes" id="UP000481087">
    <property type="component" value="Unassembled WGS sequence"/>
</dbReference>
<dbReference type="AlphaFoldDB" id="A0A6L8UV69"/>
<sequence length="182" mass="20684">MENRKSQIIDLASSLIRKKGYSTFSIDEISKHFGVTKASIFYHFEKKEDIGLAVLGQLYQGLVNFKSVIQLSSQSVEEKLIQYCAYNSRQFVEYDICPTSSLQSDYEMLPESMRQKLQEIGQLELSIIDEIVAEGLDDPAINTRALAITILSAIKGALQYNRGMRDNFIPDIMYGINRLLKN</sequence>
<keyword evidence="1" id="KW-0805">Transcription regulation</keyword>
<dbReference type="InterPro" id="IPR009057">
    <property type="entry name" value="Homeodomain-like_sf"/>
</dbReference>
<accession>A0A6L8UV69</accession>
<evidence type="ECO:0000256" key="2">
    <source>
        <dbReference type="ARBA" id="ARBA00023125"/>
    </source>
</evidence>
<dbReference type="PROSITE" id="PS01081">
    <property type="entry name" value="HTH_TETR_1"/>
    <property type="match status" value="1"/>
</dbReference>
<dbReference type="PANTHER" id="PTHR47506">
    <property type="entry name" value="TRANSCRIPTIONAL REGULATORY PROTEIN"/>
    <property type="match status" value="1"/>
</dbReference>
<dbReference type="SUPFAM" id="SSF46689">
    <property type="entry name" value="Homeodomain-like"/>
    <property type="match status" value="1"/>
</dbReference>
<gene>
    <name evidence="6" type="ORF">GQF01_02515</name>
</gene>
<dbReference type="PROSITE" id="PS50977">
    <property type="entry name" value="HTH_TETR_2"/>
    <property type="match status" value="1"/>
</dbReference>
<dbReference type="InterPro" id="IPR001647">
    <property type="entry name" value="HTH_TetR"/>
</dbReference>
<dbReference type="SUPFAM" id="SSF48498">
    <property type="entry name" value="Tetracyclin repressor-like, C-terminal domain"/>
    <property type="match status" value="1"/>
</dbReference>
<dbReference type="Gene3D" id="1.10.357.10">
    <property type="entry name" value="Tetracycline Repressor, domain 2"/>
    <property type="match status" value="1"/>
</dbReference>
<keyword evidence="3" id="KW-0804">Transcription</keyword>
<dbReference type="PRINTS" id="PR00455">
    <property type="entry name" value="HTHTETR"/>
</dbReference>
<evidence type="ECO:0000256" key="3">
    <source>
        <dbReference type="ARBA" id="ARBA00023163"/>
    </source>
</evidence>
<reference evidence="6 7" key="1">
    <citation type="submission" date="2019-12" db="EMBL/GenBank/DDBJ databases">
        <title>Paenibacillus sp. nov. sp. isolated from soil.</title>
        <authorList>
            <person name="Kim J."/>
            <person name="Jeong S.E."/>
            <person name="Jung H.S."/>
            <person name="Jeon C.O."/>
        </authorList>
    </citation>
    <scope>NUCLEOTIDE SEQUENCE [LARGE SCALE GENOMIC DNA]</scope>
    <source>
        <strain evidence="6 7">5J-6</strain>
    </source>
</reference>
<protein>
    <submittedName>
        <fullName evidence="6">TetR family transcriptional regulator</fullName>
    </submittedName>
</protein>
<dbReference type="InterPro" id="IPR023772">
    <property type="entry name" value="DNA-bd_HTH_TetR-type_CS"/>
</dbReference>
<name>A0A6L8UV69_9BACL</name>
<dbReference type="PANTHER" id="PTHR47506:SF6">
    <property type="entry name" value="HTH-TYPE TRANSCRIPTIONAL REPRESSOR NEMR"/>
    <property type="match status" value="1"/>
</dbReference>
<dbReference type="InterPro" id="IPR036271">
    <property type="entry name" value="Tet_transcr_reg_TetR-rel_C_sf"/>
</dbReference>
<keyword evidence="7" id="KW-1185">Reference proteome</keyword>
<evidence type="ECO:0000259" key="5">
    <source>
        <dbReference type="PROSITE" id="PS50977"/>
    </source>
</evidence>
<comment type="caution">
    <text evidence="6">The sequence shown here is derived from an EMBL/GenBank/DDBJ whole genome shotgun (WGS) entry which is preliminary data.</text>
</comment>
<evidence type="ECO:0000256" key="4">
    <source>
        <dbReference type="PROSITE-ProRule" id="PRU00335"/>
    </source>
</evidence>
<organism evidence="6 7">
    <name type="scientific">Paenibacillus silvestris</name>
    <dbReference type="NCBI Taxonomy" id="2606219"/>
    <lineage>
        <taxon>Bacteria</taxon>
        <taxon>Bacillati</taxon>
        <taxon>Bacillota</taxon>
        <taxon>Bacilli</taxon>
        <taxon>Bacillales</taxon>
        <taxon>Paenibacillaceae</taxon>
        <taxon>Paenibacillus</taxon>
    </lineage>
</organism>
<dbReference type="Pfam" id="PF00440">
    <property type="entry name" value="TetR_N"/>
    <property type="match status" value="1"/>
</dbReference>
<dbReference type="GO" id="GO:0003677">
    <property type="term" value="F:DNA binding"/>
    <property type="evidence" value="ECO:0007669"/>
    <property type="project" value="UniProtKB-UniRule"/>
</dbReference>
<dbReference type="RefSeq" id="WP_161405326.1">
    <property type="nucleotide sequence ID" value="NZ_WTUZ01000007.1"/>
</dbReference>
<evidence type="ECO:0000256" key="1">
    <source>
        <dbReference type="ARBA" id="ARBA00023015"/>
    </source>
</evidence>
<proteinExistence type="predicted"/>